<dbReference type="PANTHER" id="PTHR18964">
    <property type="entry name" value="ROK (REPRESSOR, ORF, KINASE) FAMILY"/>
    <property type="match status" value="1"/>
</dbReference>
<dbReference type="GO" id="GO:0006351">
    <property type="term" value="P:DNA-templated transcription"/>
    <property type="evidence" value="ECO:0007669"/>
    <property type="project" value="TreeGrafter"/>
</dbReference>
<feature type="non-terminal residue" evidence="2">
    <location>
        <position position="1"/>
    </location>
</feature>
<dbReference type="Pfam" id="PF00480">
    <property type="entry name" value="ROK"/>
    <property type="match status" value="1"/>
</dbReference>
<dbReference type="InterPro" id="IPR000600">
    <property type="entry name" value="ROK"/>
</dbReference>
<dbReference type="GO" id="GO:0003677">
    <property type="term" value="F:DNA binding"/>
    <property type="evidence" value="ECO:0007669"/>
    <property type="project" value="TreeGrafter"/>
</dbReference>
<reference evidence="2" key="1">
    <citation type="submission" date="2023-11" db="EMBL/GenBank/DDBJ databases">
        <title>Detection of rare carbapenemases in Enterobacterales - comparison of two colorimetric and two CIM-based carbapenemase assays.</title>
        <authorList>
            <person name="Schaffarczyk L."/>
            <person name="Noster J."/>
            <person name="Stelzer Y."/>
            <person name="Sattler J."/>
            <person name="Gatermann S."/>
            <person name="Hamprecht A."/>
        </authorList>
    </citation>
    <scope>NUCLEOTIDE SEQUENCE</scope>
    <source>
        <strain evidence="2">CIM-Cont-037</strain>
    </source>
</reference>
<proteinExistence type="inferred from homology"/>
<comment type="similarity">
    <text evidence="1">Belongs to the ROK (NagC/XylR) family.</text>
</comment>
<dbReference type="PANTHER" id="PTHR18964:SF149">
    <property type="entry name" value="BIFUNCTIONAL UDP-N-ACETYLGLUCOSAMINE 2-EPIMERASE_N-ACETYLMANNOSAMINE KINASE"/>
    <property type="match status" value="1"/>
</dbReference>
<comment type="caution">
    <text evidence="2">The sequence shown here is derived from an EMBL/GenBank/DDBJ whole genome shotgun (WGS) entry which is preliminary data.</text>
</comment>
<evidence type="ECO:0000256" key="1">
    <source>
        <dbReference type="ARBA" id="ARBA00006479"/>
    </source>
</evidence>
<evidence type="ECO:0000313" key="2">
    <source>
        <dbReference type="EMBL" id="MDX7017666.1"/>
    </source>
</evidence>
<dbReference type="SUPFAM" id="SSF53067">
    <property type="entry name" value="Actin-like ATPase domain"/>
    <property type="match status" value="2"/>
</dbReference>
<sequence length="185" mass="20586">RPAVGFKLESKGWQFFCIRVNNGSLLFSLRELDNQLVVEDTFDFPKQNSDAFLHHFLAAIDTFFQRYQSRVERLTAISITMNAIVDPISGVIYSSPYYAIQDIPLADKIQEKTGVAVFLQHSVTAWTMAESLYGAAKNNTDILQIVIDDIVGAGVVTNGKTLHSNSHSAVEIGHTKVIDSQTQCY</sequence>
<feature type="non-terminal residue" evidence="2">
    <location>
        <position position="185"/>
    </location>
</feature>
<dbReference type="AlphaFoldDB" id="A0AAW9E9E2"/>
<dbReference type="EMBL" id="JAWZZT010000070">
    <property type="protein sequence ID" value="MDX7017666.1"/>
    <property type="molecule type" value="Genomic_DNA"/>
</dbReference>
<dbReference type="Gene3D" id="3.30.420.40">
    <property type="match status" value="2"/>
</dbReference>
<dbReference type="Proteomes" id="UP001279012">
    <property type="component" value="Unassembled WGS sequence"/>
</dbReference>
<name>A0AAW9E9E2_KLEAE</name>
<gene>
    <name evidence="2" type="ORF">SJ059_24830</name>
</gene>
<organism evidence="2 3">
    <name type="scientific">Klebsiella aerogenes</name>
    <name type="common">Enterobacter aerogenes</name>
    <dbReference type="NCBI Taxonomy" id="548"/>
    <lineage>
        <taxon>Bacteria</taxon>
        <taxon>Pseudomonadati</taxon>
        <taxon>Pseudomonadota</taxon>
        <taxon>Gammaproteobacteria</taxon>
        <taxon>Enterobacterales</taxon>
        <taxon>Enterobacteriaceae</taxon>
        <taxon>Klebsiella/Raoultella group</taxon>
        <taxon>Klebsiella</taxon>
    </lineage>
</organism>
<accession>A0AAW9E9E2</accession>
<dbReference type="InterPro" id="IPR043129">
    <property type="entry name" value="ATPase_NBD"/>
</dbReference>
<protein>
    <submittedName>
        <fullName evidence="2">ROK family protein</fullName>
    </submittedName>
</protein>
<evidence type="ECO:0000313" key="3">
    <source>
        <dbReference type="Proteomes" id="UP001279012"/>
    </source>
</evidence>